<proteinExistence type="predicted"/>
<protein>
    <submittedName>
        <fullName evidence="1">Uncharacterized protein</fullName>
    </submittedName>
</protein>
<gene>
    <name evidence="1" type="ORF">J2Z48_000670</name>
</gene>
<evidence type="ECO:0000313" key="1">
    <source>
        <dbReference type="EMBL" id="MDQ0416503.1"/>
    </source>
</evidence>
<accession>A0AAJ1WRZ1</accession>
<name>A0AAJ1WRZ1_9BACL</name>
<organism evidence="1 2">
    <name type="scientific">Croceifilum oryzae</name>
    <dbReference type="NCBI Taxonomy" id="1553429"/>
    <lineage>
        <taxon>Bacteria</taxon>
        <taxon>Bacillati</taxon>
        <taxon>Bacillota</taxon>
        <taxon>Bacilli</taxon>
        <taxon>Bacillales</taxon>
        <taxon>Thermoactinomycetaceae</taxon>
        <taxon>Croceifilum</taxon>
    </lineage>
</organism>
<keyword evidence="2" id="KW-1185">Reference proteome</keyword>
<evidence type="ECO:0000313" key="2">
    <source>
        <dbReference type="Proteomes" id="UP001238450"/>
    </source>
</evidence>
<comment type="caution">
    <text evidence="1">The sequence shown here is derived from an EMBL/GenBank/DDBJ whole genome shotgun (WGS) entry which is preliminary data.</text>
</comment>
<reference evidence="1 2" key="1">
    <citation type="submission" date="2023-07" db="EMBL/GenBank/DDBJ databases">
        <title>Genomic Encyclopedia of Type Strains, Phase IV (KMG-IV): sequencing the most valuable type-strain genomes for metagenomic binning, comparative biology and taxonomic classification.</title>
        <authorList>
            <person name="Goeker M."/>
        </authorList>
    </citation>
    <scope>NUCLEOTIDE SEQUENCE [LARGE SCALE GENOMIC DNA]</scope>
    <source>
        <strain evidence="1 2">DSM 46876</strain>
    </source>
</reference>
<dbReference type="Proteomes" id="UP001238450">
    <property type="component" value="Unassembled WGS sequence"/>
</dbReference>
<dbReference type="AlphaFoldDB" id="A0AAJ1WRZ1"/>
<sequence>MMVEPTWKRIGLTEPLAGDSETGLSKCTRTVY</sequence>
<dbReference type="EMBL" id="JAUSUV010000003">
    <property type="protein sequence ID" value="MDQ0416503.1"/>
    <property type="molecule type" value="Genomic_DNA"/>
</dbReference>